<dbReference type="Proteomes" id="UP000265703">
    <property type="component" value="Unassembled WGS sequence"/>
</dbReference>
<evidence type="ECO:0000313" key="1">
    <source>
        <dbReference type="EMBL" id="RIA85065.1"/>
    </source>
</evidence>
<dbReference type="OrthoDB" id="2487453at2759"/>
<protein>
    <submittedName>
        <fullName evidence="1">Uncharacterized protein</fullName>
    </submittedName>
</protein>
<dbReference type="AlphaFoldDB" id="A0A397SLU1"/>
<accession>A0A397SLU1</accession>
<dbReference type="EMBL" id="QKYT01000450">
    <property type="protein sequence ID" value="RIA85065.1"/>
    <property type="molecule type" value="Genomic_DNA"/>
</dbReference>
<organism evidence="1 2">
    <name type="scientific">Glomus cerebriforme</name>
    <dbReference type="NCBI Taxonomy" id="658196"/>
    <lineage>
        <taxon>Eukaryota</taxon>
        <taxon>Fungi</taxon>
        <taxon>Fungi incertae sedis</taxon>
        <taxon>Mucoromycota</taxon>
        <taxon>Glomeromycotina</taxon>
        <taxon>Glomeromycetes</taxon>
        <taxon>Glomerales</taxon>
        <taxon>Glomeraceae</taxon>
        <taxon>Glomus</taxon>
    </lineage>
</organism>
<dbReference type="STRING" id="658196.A0A397SLU1"/>
<sequence length="312" mass="37132">MNRQKWTAYTSHTESSSKTLLNLPLRLPKNQDQISTFINRLWSDLKFIINNAKKDHIPKFTRQNKGHTYLPLNIRQLNNNISLLTTIAQRFQTKYIKHYMKNEDNHTTTPEIWTHYWLNWKQYRVDIYKICNKHQIPTTLLPTTITPHNLNKIKDYIKSLISITQNLKLHLTEAHNIQQINKFINIRNEDLKHNQRKMINSILNRKPKRIVLDRLVITNDDDTQELTLDPDTIESHVINHFQNIGSNPASRHQQYTTLTDLPPEWQTLYAPKESIRQEWFSNVTDPITMDELQSTISQLPRKKSRRSLKHHI</sequence>
<evidence type="ECO:0000313" key="2">
    <source>
        <dbReference type="Proteomes" id="UP000265703"/>
    </source>
</evidence>
<gene>
    <name evidence="1" type="ORF">C1645_831356</name>
</gene>
<comment type="caution">
    <text evidence="1">The sequence shown here is derived from an EMBL/GenBank/DDBJ whole genome shotgun (WGS) entry which is preliminary data.</text>
</comment>
<reference evidence="1 2" key="1">
    <citation type="submission" date="2018-06" db="EMBL/GenBank/DDBJ databases">
        <title>Comparative genomics reveals the genomic features of Rhizophagus irregularis, R. cerebriforme, R. diaphanum and Gigaspora rosea, and their symbiotic lifestyle signature.</title>
        <authorList>
            <person name="Morin E."/>
            <person name="San Clemente H."/>
            <person name="Chen E.C.H."/>
            <person name="De La Providencia I."/>
            <person name="Hainaut M."/>
            <person name="Kuo A."/>
            <person name="Kohler A."/>
            <person name="Murat C."/>
            <person name="Tang N."/>
            <person name="Roy S."/>
            <person name="Loubradou J."/>
            <person name="Henrissat B."/>
            <person name="Grigoriev I.V."/>
            <person name="Corradi N."/>
            <person name="Roux C."/>
            <person name="Martin F.M."/>
        </authorList>
    </citation>
    <scope>NUCLEOTIDE SEQUENCE [LARGE SCALE GENOMIC DNA]</scope>
    <source>
        <strain evidence="1 2">DAOM 227022</strain>
    </source>
</reference>
<proteinExistence type="predicted"/>
<name>A0A397SLU1_9GLOM</name>
<keyword evidence="2" id="KW-1185">Reference proteome</keyword>